<sequence length="71" mass="8007">STTTTSNFCEPINVEKKAEPPPSANDKMGGSDQCQANRESIQRKTRHQSHKTCKTIRRTERNTHSIIVLIV</sequence>
<keyword evidence="3" id="KW-1185">Reference proteome</keyword>
<dbReference type="Proteomes" id="UP001479290">
    <property type="component" value="Unassembled WGS sequence"/>
</dbReference>
<accession>A0AAW2B515</accession>
<protein>
    <submittedName>
        <fullName evidence="2">Uncharacterized protein</fullName>
    </submittedName>
</protein>
<comment type="caution">
    <text evidence="2">The sequence shown here is derived from an EMBL/GenBank/DDBJ whole genome shotgun (WGS) entry which is preliminary data.</text>
</comment>
<feature type="region of interest" description="Disordered" evidence="1">
    <location>
        <begin position="1"/>
        <end position="54"/>
    </location>
</feature>
<feature type="non-terminal residue" evidence="2">
    <location>
        <position position="1"/>
    </location>
</feature>
<evidence type="ECO:0000313" key="3">
    <source>
        <dbReference type="Proteomes" id="UP001479290"/>
    </source>
</evidence>
<dbReference type="EMBL" id="JAWDJR010000001">
    <property type="protein sequence ID" value="KAK9980478.1"/>
    <property type="molecule type" value="Genomic_DNA"/>
</dbReference>
<proteinExistence type="predicted"/>
<organism evidence="2 3">
    <name type="scientific">Culter alburnus</name>
    <name type="common">Topmouth culter</name>
    <dbReference type="NCBI Taxonomy" id="194366"/>
    <lineage>
        <taxon>Eukaryota</taxon>
        <taxon>Metazoa</taxon>
        <taxon>Chordata</taxon>
        <taxon>Craniata</taxon>
        <taxon>Vertebrata</taxon>
        <taxon>Euteleostomi</taxon>
        <taxon>Actinopterygii</taxon>
        <taxon>Neopterygii</taxon>
        <taxon>Teleostei</taxon>
        <taxon>Ostariophysi</taxon>
        <taxon>Cypriniformes</taxon>
        <taxon>Xenocyprididae</taxon>
        <taxon>Xenocypridinae</taxon>
        <taxon>Culter</taxon>
    </lineage>
</organism>
<feature type="compositionally biased region" description="Basic residues" evidence="1">
    <location>
        <begin position="43"/>
        <end position="54"/>
    </location>
</feature>
<dbReference type="AlphaFoldDB" id="A0AAW2B515"/>
<gene>
    <name evidence="2" type="ORF">ABG768_000083</name>
</gene>
<name>A0AAW2B515_CULAL</name>
<reference evidence="2 3" key="1">
    <citation type="submission" date="2024-05" db="EMBL/GenBank/DDBJ databases">
        <title>A high-quality chromosomal-level genome assembly of Topmouth culter (Culter alburnus).</title>
        <authorList>
            <person name="Zhao H."/>
        </authorList>
    </citation>
    <scope>NUCLEOTIDE SEQUENCE [LARGE SCALE GENOMIC DNA]</scope>
    <source>
        <strain evidence="2">CATC2023</strain>
        <tissue evidence="2">Muscle</tissue>
    </source>
</reference>
<evidence type="ECO:0000256" key="1">
    <source>
        <dbReference type="SAM" id="MobiDB-lite"/>
    </source>
</evidence>
<evidence type="ECO:0000313" key="2">
    <source>
        <dbReference type="EMBL" id="KAK9980478.1"/>
    </source>
</evidence>